<gene>
    <name evidence="3" type="ORF">SAMN04487779_101573</name>
</gene>
<evidence type="ECO:0000259" key="2">
    <source>
        <dbReference type="PROSITE" id="PS50987"/>
    </source>
</evidence>
<name>A0A1G6Z0Z6_9PROT</name>
<reference evidence="3 4" key="1">
    <citation type="submission" date="2016-10" db="EMBL/GenBank/DDBJ databases">
        <authorList>
            <person name="de Groot N.N."/>
        </authorList>
    </citation>
    <scope>NUCLEOTIDE SEQUENCE [LARGE SCALE GENOMIC DNA]</scope>
    <source>
        <strain evidence="3 4">CPCC 100156</strain>
    </source>
</reference>
<dbReference type="PROSITE" id="PS50987">
    <property type="entry name" value="HTH_ARSR_2"/>
    <property type="match status" value="1"/>
</dbReference>
<dbReference type="InterPro" id="IPR023485">
    <property type="entry name" value="Ptyr_pPase"/>
</dbReference>
<organism evidence="3 4">
    <name type="scientific">Belnapia rosea</name>
    <dbReference type="NCBI Taxonomy" id="938405"/>
    <lineage>
        <taxon>Bacteria</taxon>
        <taxon>Pseudomonadati</taxon>
        <taxon>Pseudomonadota</taxon>
        <taxon>Alphaproteobacteria</taxon>
        <taxon>Acetobacterales</taxon>
        <taxon>Roseomonadaceae</taxon>
        <taxon>Belnapia</taxon>
    </lineage>
</organism>
<dbReference type="InterPro" id="IPR011991">
    <property type="entry name" value="ArsR-like_HTH"/>
</dbReference>
<dbReference type="InterPro" id="IPR036196">
    <property type="entry name" value="Ptyr_pPase_sf"/>
</dbReference>
<dbReference type="CDD" id="cd16345">
    <property type="entry name" value="LMWP_ArsC"/>
    <property type="match status" value="1"/>
</dbReference>
<dbReference type="EMBL" id="FMZX01000015">
    <property type="protein sequence ID" value="SDD95983.1"/>
    <property type="molecule type" value="Genomic_DNA"/>
</dbReference>
<dbReference type="Gene3D" id="3.40.50.2300">
    <property type="match status" value="1"/>
</dbReference>
<accession>A0A1G6Z0Z6</accession>
<dbReference type="InterPro" id="IPR001845">
    <property type="entry name" value="HTH_ArsR_DNA-bd_dom"/>
</dbReference>
<evidence type="ECO:0000256" key="1">
    <source>
        <dbReference type="ARBA" id="ARBA00022849"/>
    </source>
</evidence>
<dbReference type="Gene3D" id="1.10.10.10">
    <property type="entry name" value="Winged helix-like DNA-binding domain superfamily/Winged helix DNA-binding domain"/>
    <property type="match status" value="1"/>
</dbReference>
<dbReference type="AlphaFoldDB" id="A0A1G6Z0Z6"/>
<dbReference type="PANTHER" id="PTHR43428:SF1">
    <property type="entry name" value="ARSENATE REDUCTASE"/>
    <property type="match status" value="1"/>
</dbReference>
<dbReference type="SUPFAM" id="SSF52788">
    <property type="entry name" value="Phosphotyrosine protein phosphatases I"/>
    <property type="match status" value="1"/>
</dbReference>
<keyword evidence="4" id="KW-1185">Reference proteome</keyword>
<feature type="domain" description="HTH arsR-type" evidence="2">
    <location>
        <begin position="1"/>
        <end position="95"/>
    </location>
</feature>
<sequence>MEARDAAQVFGALSQETRLGLLRVLLSAGPNGLPAGEVADRLGLPPSTASFHLGALERAGLTQSTRQSRQVIHAVRLASLRELVVFLTETCCSGQPELCGDIARLGPAPVVERKSMTPAFNVLFLCTRNSARSLMAEAILDKVGGDRFRAYSAGSDPAPRPMPEVVEKLQALGHDVSGLRCKSWNEFTHAEAPRMDFVIALCDTLRGQHCPDFGEHAVTASWPLPGPAQFAGGTTERALLLNELYAGLHRRIGIFTSLPIASLDRMSLRHRLNDLGEAPISLDGSR</sequence>
<dbReference type="Proteomes" id="UP000198925">
    <property type="component" value="Unassembled WGS sequence"/>
</dbReference>
<dbReference type="SUPFAM" id="SSF46785">
    <property type="entry name" value="Winged helix' DNA-binding domain"/>
    <property type="match status" value="1"/>
</dbReference>
<dbReference type="PRINTS" id="PR00778">
    <property type="entry name" value="HTHARSR"/>
</dbReference>
<dbReference type="SMART" id="SM00226">
    <property type="entry name" value="LMWPc"/>
    <property type="match status" value="1"/>
</dbReference>
<dbReference type="InterPro" id="IPR036388">
    <property type="entry name" value="WH-like_DNA-bd_sf"/>
</dbReference>
<evidence type="ECO:0000313" key="4">
    <source>
        <dbReference type="Proteomes" id="UP000198925"/>
    </source>
</evidence>
<protein>
    <submittedName>
        <fullName evidence="3">Arsenate reductase</fullName>
    </submittedName>
</protein>
<dbReference type="GO" id="GO:0046685">
    <property type="term" value="P:response to arsenic-containing substance"/>
    <property type="evidence" value="ECO:0007669"/>
    <property type="project" value="UniProtKB-KW"/>
</dbReference>
<dbReference type="GO" id="GO:0003700">
    <property type="term" value="F:DNA-binding transcription factor activity"/>
    <property type="evidence" value="ECO:0007669"/>
    <property type="project" value="InterPro"/>
</dbReference>
<dbReference type="InterPro" id="IPR036390">
    <property type="entry name" value="WH_DNA-bd_sf"/>
</dbReference>
<proteinExistence type="predicted"/>
<dbReference type="RefSeq" id="WP_090664447.1">
    <property type="nucleotide sequence ID" value="NZ_FMZX01000015.1"/>
</dbReference>
<dbReference type="PANTHER" id="PTHR43428">
    <property type="entry name" value="ARSENATE REDUCTASE"/>
    <property type="match status" value="1"/>
</dbReference>
<evidence type="ECO:0000313" key="3">
    <source>
        <dbReference type="EMBL" id="SDD95983.1"/>
    </source>
</evidence>
<dbReference type="CDD" id="cd00090">
    <property type="entry name" value="HTH_ARSR"/>
    <property type="match status" value="1"/>
</dbReference>
<keyword evidence="1" id="KW-0059">Arsenical resistance</keyword>
<dbReference type="Pfam" id="PF12840">
    <property type="entry name" value="HTH_20"/>
    <property type="match status" value="1"/>
</dbReference>
<dbReference type="Pfam" id="PF01451">
    <property type="entry name" value="LMWPc"/>
    <property type="match status" value="1"/>
</dbReference>
<dbReference type="SMART" id="SM00418">
    <property type="entry name" value="HTH_ARSR"/>
    <property type="match status" value="1"/>
</dbReference>